<feature type="compositionally biased region" description="Basic and acidic residues" evidence="2">
    <location>
        <begin position="323"/>
        <end position="334"/>
    </location>
</feature>
<feature type="compositionally biased region" description="Pro residues" evidence="2">
    <location>
        <begin position="516"/>
        <end position="525"/>
    </location>
</feature>
<keyword evidence="1" id="KW-0728">SH3 domain</keyword>
<dbReference type="EMBL" id="CAJFCJ010000006">
    <property type="protein sequence ID" value="CAD5115627.1"/>
    <property type="molecule type" value="Genomic_DNA"/>
</dbReference>
<feature type="domain" description="SH3" evidence="3">
    <location>
        <begin position="97"/>
        <end position="153"/>
    </location>
</feature>
<feature type="region of interest" description="Disordered" evidence="2">
    <location>
        <begin position="665"/>
        <end position="723"/>
    </location>
</feature>
<feature type="compositionally biased region" description="Basic and acidic residues" evidence="2">
    <location>
        <begin position="457"/>
        <end position="469"/>
    </location>
</feature>
<gene>
    <name evidence="4" type="ORF">DGYR_LOCUS4347</name>
</gene>
<feature type="region of interest" description="Disordered" evidence="2">
    <location>
        <begin position="767"/>
        <end position="790"/>
    </location>
</feature>
<reference evidence="4 5" key="1">
    <citation type="submission" date="2020-08" db="EMBL/GenBank/DDBJ databases">
        <authorList>
            <person name="Hejnol A."/>
        </authorList>
    </citation>
    <scope>NUCLEOTIDE SEQUENCE [LARGE SCALE GENOMIC DNA]</scope>
</reference>
<feature type="region of interest" description="Disordered" evidence="2">
    <location>
        <begin position="39"/>
        <end position="111"/>
    </location>
</feature>
<name>A0A7I8VH01_9ANNE</name>
<dbReference type="Proteomes" id="UP000549394">
    <property type="component" value="Unassembled WGS sequence"/>
</dbReference>
<keyword evidence="5" id="KW-1185">Reference proteome</keyword>
<feature type="compositionally biased region" description="Polar residues" evidence="2">
    <location>
        <begin position="58"/>
        <end position="70"/>
    </location>
</feature>
<feature type="compositionally biased region" description="Basic and acidic residues" evidence="2">
    <location>
        <begin position="665"/>
        <end position="674"/>
    </location>
</feature>
<feature type="compositionally biased region" description="Basic and acidic residues" evidence="2">
    <location>
        <begin position="373"/>
        <end position="388"/>
    </location>
</feature>
<evidence type="ECO:0000259" key="3">
    <source>
        <dbReference type="SMART" id="SM00326"/>
    </source>
</evidence>
<evidence type="ECO:0000256" key="2">
    <source>
        <dbReference type="SAM" id="MobiDB-lite"/>
    </source>
</evidence>
<dbReference type="Gene3D" id="2.30.30.40">
    <property type="entry name" value="SH3 Domains"/>
    <property type="match status" value="2"/>
</dbReference>
<feature type="region of interest" description="Disordered" evidence="2">
    <location>
        <begin position="169"/>
        <end position="193"/>
    </location>
</feature>
<dbReference type="AlphaFoldDB" id="A0A7I8VH01"/>
<dbReference type="InterPro" id="IPR001452">
    <property type="entry name" value="SH3_domain"/>
</dbReference>
<feature type="region of interest" description="Disordered" evidence="2">
    <location>
        <begin position="367"/>
        <end position="428"/>
    </location>
</feature>
<protein>
    <submittedName>
        <fullName evidence="4">DgyrCDS4584</fullName>
    </submittedName>
</protein>
<feature type="region of interest" description="Disordered" evidence="2">
    <location>
        <begin position="560"/>
        <end position="581"/>
    </location>
</feature>
<sequence>MSIVHHRRRVVSTCGCWQWKKLKKRTPPKSEIKFYNPIIHSDSSSDSAEFEEESFSEMTSLTSDTFSAAGSESGAAKRQPQAFKKKDVGSKRGGLRSGYEAKRQHIPKQSGELVTEEGDILSPIQENLGWLKAKNLRTKRIGWIAKVYVQKMVSKKFEMIKIQIVSKQNENEETNEMDCQSHRTSKSNLHSRDEDVASAEIVKEDPVDQASKLSICNSQKVDIMSEEPFTQLRRLQLEAKKISQNPSLERTEPIVASTNETEVKESLIADDKLSLHQSQMESEKNSAISRSLLDVSETCVKHEGCNEIVSHSPASPTISIHSLPEKKTQSHKDESGIYQSLMFESRATPSEKSPRGDRIEEFLNDTMEAQNGKWEESSDKSTCREKATRPSRPPSISKCATAAQYADRQKHRRRSKLDGGSNKVLSSGNCQRCVCDSERNLPTRRSSSKPRKQHHHRDIESNRKMREEQSSQLSSKKHHSKLPDRREFNQQTQRMNRDRSTKPVTSSSHRSSSRPKQPPPRPPPSWKLYERARSLERQYRSMASKMNELCLRENREIDNRKYDENKHKQTTQEQQASYNKKSKTFSPLKYVKPPLSPPDLKSLMRKETAQMQKYACDKTEGEFNNYSKLKKHKSPSKEPVDEELFYPKQATKTSTWNDITQLSRISEDDSESNHYSRIKNQHSDSDTHKYSSASGFHDKIKSNDASENINCSDNKLKEKSQSSWKQENLEAFIKNTDFFPEVPSETRETPNTADDSSRISYPVKRGVYDNKKQPPIPSKSSHASELTEYSKLTLPPKKAKSEVQNQSVLPPPVPPILRSGKCPANKIFVVRQEFIPFNPGQIRLRRGDYLKRLGTDPLRRGWSYGMLSCGKAGYFPDSCVKPAIVKRPA</sequence>
<dbReference type="SUPFAM" id="SSF50044">
    <property type="entry name" value="SH3-domain"/>
    <property type="match status" value="2"/>
</dbReference>
<feature type="domain" description="SH3" evidence="3">
    <location>
        <begin position="826"/>
        <end position="884"/>
    </location>
</feature>
<evidence type="ECO:0000313" key="5">
    <source>
        <dbReference type="Proteomes" id="UP000549394"/>
    </source>
</evidence>
<feature type="region of interest" description="Disordered" evidence="2">
    <location>
        <begin position="311"/>
        <end position="334"/>
    </location>
</feature>
<dbReference type="InterPro" id="IPR036028">
    <property type="entry name" value="SH3-like_dom_sf"/>
</dbReference>
<organism evidence="4 5">
    <name type="scientific">Dimorphilus gyrociliatus</name>
    <dbReference type="NCBI Taxonomy" id="2664684"/>
    <lineage>
        <taxon>Eukaryota</taxon>
        <taxon>Metazoa</taxon>
        <taxon>Spiralia</taxon>
        <taxon>Lophotrochozoa</taxon>
        <taxon>Annelida</taxon>
        <taxon>Polychaeta</taxon>
        <taxon>Polychaeta incertae sedis</taxon>
        <taxon>Dinophilidae</taxon>
        <taxon>Dimorphilus</taxon>
    </lineage>
</organism>
<feature type="region of interest" description="Disordered" evidence="2">
    <location>
        <begin position="740"/>
        <end position="759"/>
    </location>
</feature>
<dbReference type="SMART" id="SM00326">
    <property type="entry name" value="SH3"/>
    <property type="match status" value="2"/>
</dbReference>
<comment type="caution">
    <text evidence="4">The sequence shown here is derived from an EMBL/GenBank/DDBJ whole genome shotgun (WGS) entry which is preliminary data.</text>
</comment>
<evidence type="ECO:0000313" key="4">
    <source>
        <dbReference type="EMBL" id="CAD5115627.1"/>
    </source>
</evidence>
<evidence type="ECO:0000256" key="1">
    <source>
        <dbReference type="ARBA" id="ARBA00022443"/>
    </source>
</evidence>
<proteinExistence type="predicted"/>
<feature type="compositionally biased region" description="Basic residues" evidence="2">
    <location>
        <begin position="446"/>
        <end position="456"/>
    </location>
</feature>
<accession>A0A7I8VH01</accession>
<feature type="region of interest" description="Disordered" evidence="2">
    <location>
        <begin position="440"/>
        <end position="528"/>
    </location>
</feature>